<keyword evidence="1" id="KW-0472">Membrane</keyword>
<keyword evidence="4" id="KW-1185">Reference proteome</keyword>
<protein>
    <recommendedName>
        <fullName evidence="2">YdbS-like PH domain-containing protein</fullName>
    </recommendedName>
</protein>
<feature type="transmembrane region" description="Helical" evidence="1">
    <location>
        <begin position="47"/>
        <end position="66"/>
    </location>
</feature>
<comment type="caution">
    <text evidence="3">The sequence shown here is derived from an EMBL/GenBank/DDBJ whole genome shotgun (WGS) entry which is preliminary data.</text>
</comment>
<dbReference type="Proteomes" id="UP000243650">
    <property type="component" value="Unassembled WGS sequence"/>
</dbReference>
<dbReference type="RefSeq" id="WP_105957899.1">
    <property type="nucleotide sequence ID" value="NZ_PVNS01000002.1"/>
</dbReference>
<evidence type="ECO:0000256" key="1">
    <source>
        <dbReference type="SAM" id="Phobius"/>
    </source>
</evidence>
<dbReference type="Pfam" id="PF03703">
    <property type="entry name" value="bPH_2"/>
    <property type="match status" value="1"/>
</dbReference>
<dbReference type="OrthoDB" id="1750577at2"/>
<dbReference type="PANTHER" id="PTHR34473:SF2">
    <property type="entry name" value="UPF0699 TRANSMEMBRANE PROTEIN YDBT"/>
    <property type="match status" value="1"/>
</dbReference>
<feature type="transmembrane region" description="Helical" evidence="1">
    <location>
        <begin position="21"/>
        <end position="41"/>
    </location>
</feature>
<evidence type="ECO:0000313" key="3">
    <source>
        <dbReference type="EMBL" id="PRO66863.1"/>
    </source>
</evidence>
<dbReference type="InterPro" id="IPR005182">
    <property type="entry name" value="YdbS-like_PH"/>
</dbReference>
<dbReference type="AlphaFoldDB" id="A0A2P6MKS7"/>
<name>A0A2P6MKS7_ALKUR</name>
<reference evidence="3 4" key="1">
    <citation type="submission" date="2018-03" db="EMBL/GenBank/DDBJ databases">
        <title>Bacillus urumqiensis sp. nov., a moderately haloalkaliphilic bacterium isolated from a salt lake.</title>
        <authorList>
            <person name="Zhao B."/>
            <person name="Liao Z."/>
        </authorList>
    </citation>
    <scope>NUCLEOTIDE SEQUENCE [LARGE SCALE GENOMIC DNA]</scope>
    <source>
        <strain evidence="3 4">BZ-SZ-XJ18</strain>
    </source>
</reference>
<dbReference type="EMBL" id="PVNS01000002">
    <property type="protein sequence ID" value="PRO66863.1"/>
    <property type="molecule type" value="Genomic_DNA"/>
</dbReference>
<keyword evidence="1" id="KW-0812">Transmembrane</keyword>
<evidence type="ECO:0000259" key="2">
    <source>
        <dbReference type="Pfam" id="PF03703"/>
    </source>
</evidence>
<proteinExistence type="predicted"/>
<accession>A0A2P6MKS7</accession>
<feature type="domain" description="YdbS-like PH" evidence="2">
    <location>
        <begin position="72"/>
        <end position="148"/>
    </location>
</feature>
<sequence>MRPLPDHSLAPELLRVWRISSLGSTLFLCIFPLGYFGASLLWDLPLWIMYILIGGVVLLGLFDIIFMQRWKWKRWKYAVYEDEVELLRGVIIRERVIIPMIRVQHVDTRQGPLLRHYGLASVTISTAATIHEIPGLKEADADELRDSIARLAREADPDE</sequence>
<dbReference type="PANTHER" id="PTHR34473">
    <property type="entry name" value="UPF0699 TRANSMEMBRANE PROTEIN YDBS"/>
    <property type="match status" value="1"/>
</dbReference>
<evidence type="ECO:0000313" key="4">
    <source>
        <dbReference type="Proteomes" id="UP000243650"/>
    </source>
</evidence>
<gene>
    <name evidence="3" type="ORF">C6I21_02770</name>
</gene>
<keyword evidence="1" id="KW-1133">Transmembrane helix</keyword>
<organism evidence="3 4">
    <name type="scientific">Alkalicoccus urumqiensis</name>
    <name type="common">Bacillus urumqiensis</name>
    <dbReference type="NCBI Taxonomy" id="1548213"/>
    <lineage>
        <taxon>Bacteria</taxon>
        <taxon>Bacillati</taxon>
        <taxon>Bacillota</taxon>
        <taxon>Bacilli</taxon>
        <taxon>Bacillales</taxon>
        <taxon>Bacillaceae</taxon>
        <taxon>Alkalicoccus</taxon>
    </lineage>
</organism>